<evidence type="ECO:0000313" key="8">
    <source>
        <dbReference type="EMBL" id="MFB9211902.1"/>
    </source>
</evidence>
<accession>A0ABV5J513</accession>
<evidence type="ECO:0000259" key="7">
    <source>
        <dbReference type="Pfam" id="PF14322"/>
    </source>
</evidence>
<keyword evidence="3" id="KW-0732">Signal</keyword>
<reference evidence="8 9" key="1">
    <citation type="submission" date="2024-09" db="EMBL/GenBank/DDBJ databases">
        <authorList>
            <person name="Sun Q."/>
            <person name="Mori K."/>
        </authorList>
    </citation>
    <scope>NUCLEOTIDE SEQUENCE [LARGE SCALE GENOMIC DNA]</scope>
    <source>
        <strain evidence="8 9">CECT 7682</strain>
    </source>
</reference>
<dbReference type="Pfam" id="PF07980">
    <property type="entry name" value="SusD_RagB"/>
    <property type="match status" value="1"/>
</dbReference>
<keyword evidence="5" id="KW-0998">Cell outer membrane</keyword>
<comment type="subcellular location">
    <subcellularLocation>
        <location evidence="1">Cell outer membrane</location>
    </subcellularLocation>
</comment>
<feature type="domain" description="SusD-like N-terminal" evidence="7">
    <location>
        <begin position="35"/>
        <end position="232"/>
    </location>
</feature>
<protein>
    <submittedName>
        <fullName evidence="8">RagB/SusD family nutrient uptake outer membrane protein</fullName>
    </submittedName>
</protein>
<name>A0ABV5J513_9BACT</name>
<evidence type="ECO:0000256" key="4">
    <source>
        <dbReference type="ARBA" id="ARBA00023136"/>
    </source>
</evidence>
<dbReference type="EMBL" id="JBHMEW010000055">
    <property type="protein sequence ID" value="MFB9211902.1"/>
    <property type="molecule type" value="Genomic_DNA"/>
</dbReference>
<feature type="domain" description="RagB/SusD" evidence="6">
    <location>
        <begin position="354"/>
        <end position="550"/>
    </location>
</feature>
<dbReference type="SUPFAM" id="SSF48452">
    <property type="entry name" value="TPR-like"/>
    <property type="match status" value="1"/>
</dbReference>
<dbReference type="InterPro" id="IPR033985">
    <property type="entry name" value="SusD-like_N"/>
</dbReference>
<comment type="similarity">
    <text evidence="2">Belongs to the SusD family.</text>
</comment>
<dbReference type="InterPro" id="IPR011990">
    <property type="entry name" value="TPR-like_helical_dom_sf"/>
</dbReference>
<evidence type="ECO:0000256" key="3">
    <source>
        <dbReference type="ARBA" id="ARBA00022729"/>
    </source>
</evidence>
<sequence>MKFIKNIYQKFAPSHKAIAMGLLVALSHSACDDNFLDEEPQDFLNSDVVLTNEEGFESAIVGLHESARHLYFREDGSKMQSMYYGTDIAITGDRTLADFHDYPTWLTPTLYAVEHYWNWAYRNMMPRANTVIQYAEEGDFWESEEDRNAVIAEARFFRAYAYNFLANLYGGVPIVDQLYRAPKADFTRASREEVYDFARQDLEFASEWLPETTDMEGRITKAAADHLLSEVYINLGRYQDAVESASRVIDDEKYHLMTERFGAHTDEPGDVISDLHGQDNINRSSGNMETIWALQFEPRTVPGGTVENSKWKGVTWLRAWGPKWWDITDPNGEKGMQLSVDSLGRGVAWVRPTDYFNYEVWEDYPNDIRNSEHNIRREYYYNNPESEYFGQKVEFDPDRLDSMVQYYPMLRKVEGDAEKKEGANYGRSLKDVYLMRVAETYLLRAEAYFLLGDAANAAADINAVRGRANASLVTPGEVDLDYILDERARELIIEENRRLTLNRMGKLVERTRLYNPQSGPSIKDYHNLFPIPQSTIDANIDKMMEQNPEY</sequence>
<comment type="caution">
    <text evidence="8">The sequence shown here is derived from an EMBL/GenBank/DDBJ whole genome shotgun (WGS) entry which is preliminary data.</text>
</comment>
<keyword evidence="9" id="KW-1185">Reference proteome</keyword>
<evidence type="ECO:0000256" key="2">
    <source>
        <dbReference type="ARBA" id="ARBA00006275"/>
    </source>
</evidence>
<dbReference type="RefSeq" id="WP_290247961.1">
    <property type="nucleotide sequence ID" value="NZ_JAUFQT010000001.1"/>
</dbReference>
<dbReference type="Gene3D" id="1.25.40.390">
    <property type="match status" value="1"/>
</dbReference>
<dbReference type="Proteomes" id="UP001589654">
    <property type="component" value="Unassembled WGS sequence"/>
</dbReference>
<dbReference type="InterPro" id="IPR012944">
    <property type="entry name" value="SusD_RagB_dom"/>
</dbReference>
<evidence type="ECO:0000259" key="6">
    <source>
        <dbReference type="Pfam" id="PF07980"/>
    </source>
</evidence>
<organism evidence="8 9">
    <name type="scientific">Echinicola jeungdonensis</name>
    <dbReference type="NCBI Taxonomy" id="709343"/>
    <lineage>
        <taxon>Bacteria</taxon>
        <taxon>Pseudomonadati</taxon>
        <taxon>Bacteroidota</taxon>
        <taxon>Cytophagia</taxon>
        <taxon>Cytophagales</taxon>
        <taxon>Cyclobacteriaceae</taxon>
        <taxon>Echinicola</taxon>
    </lineage>
</organism>
<evidence type="ECO:0000313" key="9">
    <source>
        <dbReference type="Proteomes" id="UP001589654"/>
    </source>
</evidence>
<keyword evidence="4" id="KW-0472">Membrane</keyword>
<gene>
    <name evidence="8" type="ORF">ACFFUR_08795</name>
</gene>
<evidence type="ECO:0000256" key="5">
    <source>
        <dbReference type="ARBA" id="ARBA00023237"/>
    </source>
</evidence>
<proteinExistence type="inferred from homology"/>
<dbReference type="Pfam" id="PF14322">
    <property type="entry name" value="SusD-like_3"/>
    <property type="match status" value="1"/>
</dbReference>
<evidence type="ECO:0000256" key="1">
    <source>
        <dbReference type="ARBA" id="ARBA00004442"/>
    </source>
</evidence>